<evidence type="ECO:0000313" key="3">
    <source>
        <dbReference type="Proteomes" id="UP000680815"/>
    </source>
</evidence>
<keyword evidence="1" id="KW-0732">Signal</keyword>
<protein>
    <submittedName>
        <fullName evidence="2">Uncharacterized protein</fullName>
    </submittedName>
</protein>
<comment type="caution">
    <text evidence="2">The sequence shown here is derived from an EMBL/GenBank/DDBJ whole genome shotgun (WGS) entry which is preliminary data.</text>
</comment>
<dbReference type="Proteomes" id="UP000680815">
    <property type="component" value="Unassembled WGS sequence"/>
</dbReference>
<evidence type="ECO:0000313" key="2">
    <source>
        <dbReference type="EMBL" id="MBP0462953.1"/>
    </source>
</evidence>
<sequence length="72" mass="7355">MLPRRVALLVLPAFAAAPRPGGATQVDLPPAPRHCGDPGGRFIACEALQSALPPAPPRCPLCGGRHRAGDAP</sequence>
<name>A0ABS4ANL3_9PROT</name>
<feature type="chain" id="PRO_5047053417" evidence="1">
    <location>
        <begin position="16"/>
        <end position="72"/>
    </location>
</feature>
<organism evidence="2 3">
    <name type="scientific">Roseomonas nitratireducens</name>
    <dbReference type="NCBI Taxonomy" id="2820810"/>
    <lineage>
        <taxon>Bacteria</taxon>
        <taxon>Pseudomonadati</taxon>
        <taxon>Pseudomonadota</taxon>
        <taxon>Alphaproteobacteria</taxon>
        <taxon>Acetobacterales</taxon>
        <taxon>Roseomonadaceae</taxon>
        <taxon>Roseomonas</taxon>
    </lineage>
</organism>
<feature type="signal peptide" evidence="1">
    <location>
        <begin position="1"/>
        <end position="15"/>
    </location>
</feature>
<dbReference type="EMBL" id="JAGIYZ010000002">
    <property type="protein sequence ID" value="MBP0462953.1"/>
    <property type="molecule type" value="Genomic_DNA"/>
</dbReference>
<proteinExistence type="predicted"/>
<accession>A0ABS4ANL3</accession>
<evidence type="ECO:0000256" key="1">
    <source>
        <dbReference type="SAM" id="SignalP"/>
    </source>
</evidence>
<dbReference type="RefSeq" id="WP_209350339.1">
    <property type="nucleotide sequence ID" value="NZ_JAGIYZ010000002.1"/>
</dbReference>
<reference evidence="2 3" key="1">
    <citation type="submission" date="2021-03" db="EMBL/GenBank/DDBJ databases">
        <authorList>
            <person name="So Y."/>
        </authorList>
    </citation>
    <scope>NUCLEOTIDE SEQUENCE [LARGE SCALE GENOMIC DNA]</scope>
    <source>
        <strain evidence="2 3">PWR1</strain>
    </source>
</reference>
<keyword evidence="3" id="KW-1185">Reference proteome</keyword>
<gene>
    <name evidence="2" type="ORF">J5Y09_03440</name>
</gene>